<dbReference type="Proteomes" id="UP001139333">
    <property type="component" value="Unassembled WGS sequence"/>
</dbReference>
<feature type="transmembrane region" description="Helical" evidence="1">
    <location>
        <begin position="98"/>
        <end position="116"/>
    </location>
</feature>
<dbReference type="AlphaFoldDB" id="A0A9X2CLI8"/>
<accession>A0A9X2CLI8</accession>
<feature type="transmembrane region" description="Helical" evidence="1">
    <location>
        <begin position="136"/>
        <end position="156"/>
    </location>
</feature>
<proteinExistence type="predicted"/>
<evidence type="ECO:0000313" key="2">
    <source>
        <dbReference type="EMBL" id="MCL1142789.1"/>
    </source>
</evidence>
<protein>
    <submittedName>
        <fullName evidence="2">DUF2975 domain-containing protein</fullName>
    </submittedName>
</protein>
<organism evidence="2 3">
    <name type="scientific">Shewanella gaetbuli</name>
    <dbReference type="NCBI Taxonomy" id="220752"/>
    <lineage>
        <taxon>Bacteria</taxon>
        <taxon>Pseudomonadati</taxon>
        <taxon>Pseudomonadota</taxon>
        <taxon>Gammaproteobacteria</taxon>
        <taxon>Alteromonadales</taxon>
        <taxon>Shewanellaceae</taxon>
        <taxon>Shewanella</taxon>
    </lineage>
</organism>
<keyword evidence="1" id="KW-1133">Transmembrane helix</keyword>
<sequence>MNRKQLSQLCGYLRWASILTAMLVLGYWGYYYFAHNEIRFVQQALFSDLWNHPNTNNTALWFIISPSIICMLLLTFWLQKLLGIFQSGHFFSKDSLNCYLWLVWTNAASIILGVMTDYAIKTYHKDFFATGDHIEILIDFSNILTMLLLLLIAHLLKTAKDVEDENKEFI</sequence>
<feature type="transmembrane region" description="Helical" evidence="1">
    <location>
        <begin position="59"/>
        <end position="78"/>
    </location>
</feature>
<dbReference type="EMBL" id="JAKIKP010000005">
    <property type="protein sequence ID" value="MCL1142789.1"/>
    <property type="molecule type" value="Genomic_DNA"/>
</dbReference>
<gene>
    <name evidence="2" type="ORF">L2672_08810</name>
</gene>
<name>A0A9X2CLI8_9GAMM</name>
<dbReference type="RefSeq" id="WP_248995472.1">
    <property type="nucleotide sequence ID" value="NZ_JAKIKP010000005.1"/>
</dbReference>
<evidence type="ECO:0000313" key="3">
    <source>
        <dbReference type="Proteomes" id="UP001139333"/>
    </source>
</evidence>
<reference evidence="2" key="1">
    <citation type="submission" date="2022-01" db="EMBL/GenBank/DDBJ databases">
        <title>Whole genome-based taxonomy of the Shewanellaceae.</title>
        <authorList>
            <person name="Martin-Rodriguez A.J."/>
        </authorList>
    </citation>
    <scope>NUCLEOTIDE SEQUENCE</scope>
    <source>
        <strain evidence="2">DSM 16422</strain>
    </source>
</reference>
<feature type="transmembrane region" description="Helical" evidence="1">
    <location>
        <begin position="12"/>
        <end position="33"/>
    </location>
</feature>
<evidence type="ECO:0000256" key="1">
    <source>
        <dbReference type="SAM" id="Phobius"/>
    </source>
</evidence>
<keyword evidence="1" id="KW-0812">Transmembrane</keyword>
<keyword evidence="3" id="KW-1185">Reference proteome</keyword>
<comment type="caution">
    <text evidence="2">The sequence shown here is derived from an EMBL/GenBank/DDBJ whole genome shotgun (WGS) entry which is preliminary data.</text>
</comment>
<keyword evidence="1" id="KW-0472">Membrane</keyword>